<protein>
    <recommendedName>
        <fullName evidence="4">Secreted protein</fullName>
    </recommendedName>
</protein>
<dbReference type="BioCyc" id="SCEL448385:SCE_RS33880-MONOMER"/>
<proteinExistence type="predicted"/>
<accession>A9GPL2</accession>
<sequence>MNKIAVLFGGCVALASIAAASPAQAGWTGYVSEEDAPAYCPGPEAATGFACWGDYCDEVALHCNGLPSWSSLDISTRYWTSYFSEEGDSDLGEVVCSDGPSGGSCEAFELGDNVRYCFGGRGSKGIVTGIDCADSYCDEISLECTKPAAGRLTGCSWSGWLSEEEWYVHFGTNRFITAVECSGDYCDNKRFYVCSLVQ</sequence>
<evidence type="ECO:0000313" key="3">
    <source>
        <dbReference type="Proteomes" id="UP000002139"/>
    </source>
</evidence>
<evidence type="ECO:0008006" key="4">
    <source>
        <dbReference type="Google" id="ProtNLM"/>
    </source>
</evidence>
<keyword evidence="3" id="KW-1185">Reference proteome</keyword>
<gene>
    <name evidence="2" type="ordered locus">sce6605</name>
</gene>
<dbReference type="EMBL" id="AM746676">
    <property type="protein sequence ID" value="CAN96774.1"/>
    <property type="molecule type" value="Genomic_DNA"/>
</dbReference>
<dbReference type="AlphaFoldDB" id="A9GPL2"/>
<reference evidence="2 3" key="1">
    <citation type="journal article" date="2007" name="Nat. Biotechnol.">
        <title>Complete genome sequence of the myxobacterium Sorangium cellulosum.</title>
        <authorList>
            <person name="Schneiker S."/>
            <person name="Perlova O."/>
            <person name="Kaiser O."/>
            <person name="Gerth K."/>
            <person name="Alici A."/>
            <person name="Altmeyer M.O."/>
            <person name="Bartels D."/>
            <person name="Bekel T."/>
            <person name="Beyer S."/>
            <person name="Bode E."/>
            <person name="Bode H.B."/>
            <person name="Bolten C.J."/>
            <person name="Choudhuri J.V."/>
            <person name="Doss S."/>
            <person name="Elnakady Y.A."/>
            <person name="Frank B."/>
            <person name="Gaigalat L."/>
            <person name="Goesmann A."/>
            <person name="Groeger C."/>
            <person name="Gross F."/>
            <person name="Jelsbak L."/>
            <person name="Jelsbak L."/>
            <person name="Kalinowski J."/>
            <person name="Kegler C."/>
            <person name="Knauber T."/>
            <person name="Konietzny S."/>
            <person name="Kopp M."/>
            <person name="Krause L."/>
            <person name="Krug D."/>
            <person name="Linke B."/>
            <person name="Mahmud T."/>
            <person name="Martinez-Arias R."/>
            <person name="McHardy A.C."/>
            <person name="Merai M."/>
            <person name="Meyer F."/>
            <person name="Mormann S."/>
            <person name="Munoz-Dorado J."/>
            <person name="Perez J."/>
            <person name="Pradella S."/>
            <person name="Rachid S."/>
            <person name="Raddatz G."/>
            <person name="Rosenau F."/>
            <person name="Rueckert C."/>
            <person name="Sasse F."/>
            <person name="Scharfe M."/>
            <person name="Schuster S.C."/>
            <person name="Suen G."/>
            <person name="Treuner-Lange A."/>
            <person name="Velicer G.J."/>
            <person name="Vorholter F.-J."/>
            <person name="Weissman K.J."/>
            <person name="Welch R.D."/>
            <person name="Wenzel S.C."/>
            <person name="Whitworth D.E."/>
            <person name="Wilhelm S."/>
            <person name="Wittmann C."/>
            <person name="Bloecker H."/>
            <person name="Puehler A."/>
            <person name="Mueller R."/>
        </authorList>
    </citation>
    <scope>NUCLEOTIDE SEQUENCE [LARGE SCALE GENOMIC DNA]</scope>
    <source>
        <strain evidence="3">So ce56</strain>
    </source>
</reference>
<evidence type="ECO:0000256" key="1">
    <source>
        <dbReference type="SAM" id="SignalP"/>
    </source>
</evidence>
<organism evidence="2 3">
    <name type="scientific">Sorangium cellulosum (strain So ce56)</name>
    <name type="common">Polyangium cellulosum (strain So ce56)</name>
    <dbReference type="NCBI Taxonomy" id="448385"/>
    <lineage>
        <taxon>Bacteria</taxon>
        <taxon>Pseudomonadati</taxon>
        <taxon>Myxococcota</taxon>
        <taxon>Polyangia</taxon>
        <taxon>Polyangiales</taxon>
        <taxon>Polyangiaceae</taxon>
        <taxon>Sorangium</taxon>
    </lineage>
</organism>
<feature type="signal peptide" evidence="1">
    <location>
        <begin position="1"/>
        <end position="25"/>
    </location>
</feature>
<feature type="chain" id="PRO_5002735375" description="Secreted protein" evidence="1">
    <location>
        <begin position="26"/>
        <end position="198"/>
    </location>
</feature>
<keyword evidence="1" id="KW-0732">Signal</keyword>
<name>A9GPL2_SORC5</name>
<evidence type="ECO:0000313" key="2">
    <source>
        <dbReference type="EMBL" id="CAN96774.1"/>
    </source>
</evidence>
<dbReference type="KEGG" id="scl:sce6605"/>
<dbReference type="RefSeq" id="WP_012239223.1">
    <property type="nucleotide sequence ID" value="NC_010162.1"/>
</dbReference>
<dbReference type="Proteomes" id="UP000002139">
    <property type="component" value="Chromosome"/>
</dbReference>
<dbReference type="HOGENOM" id="CLU_1377351_0_0_7"/>
<dbReference type="OrthoDB" id="5513218at2"/>